<keyword evidence="3" id="KW-0962">Peroxisome biogenesis</keyword>
<protein>
    <recommendedName>
        <fullName evidence="8">Peroxisomal biogenesis factor 11</fullName>
    </recommendedName>
</protein>
<comment type="caution">
    <text evidence="6">The sequence shown here is derived from an EMBL/GenBank/DDBJ whole genome shotgun (WGS) entry which is preliminary data.</text>
</comment>
<dbReference type="Proteomes" id="UP000650467">
    <property type="component" value="Unassembled WGS sequence"/>
</dbReference>
<evidence type="ECO:0000313" key="7">
    <source>
        <dbReference type="Proteomes" id="UP000650467"/>
    </source>
</evidence>
<gene>
    <name evidence="6" type="ORF">HXX76_008091</name>
</gene>
<dbReference type="GO" id="GO:0044375">
    <property type="term" value="P:regulation of peroxisome size"/>
    <property type="evidence" value="ECO:0007669"/>
    <property type="project" value="UniProtKB-ARBA"/>
</dbReference>
<dbReference type="GO" id="GO:0016559">
    <property type="term" value="P:peroxisome fission"/>
    <property type="evidence" value="ECO:0007669"/>
    <property type="project" value="InterPro"/>
</dbReference>
<reference evidence="6" key="1">
    <citation type="journal article" date="2020" name="bioRxiv">
        <title>Comparative genomics of Chlamydomonas.</title>
        <authorList>
            <person name="Craig R.J."/>
            <person name="Hasan A.R."/>
            <person name="Ness R.W."/>
            <person name="Keightley P.D."/>
        </authorList>
    </citation>
    <scope>NUCLEOTIDE SEQUENCE</scope>
    <source>
        <strain evidence="6">SAG 7.73</strain>
    </source>
</reference>
<dbReference type="PANTHER" id="PTHR12652:SF50">
    <property type="entry name" value="PEROXIN 11"/>
    <property type="match status" value="1"/>
</dbReference>
<evidence type="ECO:0000256" key="1">
    <source>
        <dbReference type="ARBA" id="ARBA00004585"/>
    </source>
</evidence>
<dbReference type="GO" id="GO:0005778">
    <property type="term" value="C:peroxisomal membrane"/>
    <property type="evidence" value="ECO:0007669"/>
    <property type="project" value="UniProtKB-SubCell"/>
</dbReference>
<sequence length="238" mass="26594">MSKPQEDFLDKTSRFLAKREGIDKTLKVLRYTARLVVSLQPKDQELTRRLAAFEKSVGVSRKAFRLGKFLQDVNSLRHSQTKDAQFFLELVAYGGEGIYYFLEQFTWLVKTGALSKDLEERLAYASAFAELVGYAGNIWLSLLKLQKLMQQEREVEAAITKTCKEEGVTDAALEAKLGAVRFQRRLRTAFIVQDLADSVMALNDVAAGGKIRGISSPVVLALAGLTSGGISFYKNWNL</sequence>
<organism evidence="6 7">
    <name type="scientific">Chlamydomonas incerta</name>
    <dbReference type="NCBI Taxonomy" id="51695"/>
    <lineage>
        <taxon>Eukaryota</taxon>
        <taxon>Viridiplantae</taxon>
        <taxon>Chlorophyta</taxon>
        <taxon>core chlorophytes</taxon>
        <taxon>Chlorophyceae</taxon>
        <taxon>CS clade</taxon>
        <taxon>Chlamydomonadales</taxon>
        <taxon>Chlamydomonadaceae</taxon>
        <taxon>Chlamydomonas</taxon>
    </lineage>
</organism>
<keyword evidence="7" id="KW-1185">Reference proteome</keyword>
<evidence type="ECO:0000256" key="5">
    <source>
        <dbReference type="ARBA" id="ARBA00023140"/>
    </source>
</evidence>
<evidence type="ECO:0000256" key="4">
    <source>
        <dbReference type="ARBA" id="ARBA00023136"/>
    </source>
</evidence>
<dbReference type="EMBL" id="JAEHOC010000018">
    <property type="protein sequence ID" value="KAG2433726.1"/>
    <property type="molecule type" value="Genomic_DNA"/>
</dbReference>
<name>A0A835SXT1_CHLIN</name>
<dbReference type="InterPro" id="IPR008733">
    <property type="entry name" value="PEX11"/>
</dbReference>
<comment type="subcellular location">
    <subcellularLocation>
        <location evidence="1">Peroxisome membrane</location>
        <topology evidence="1">Multi-pass membrane protein</topology>
    </subcellularLocation>
</comment>
<proteinExistence type="inferred from homology"/>
<evidence type="ECO:0008006" key="8">
    <source>
        <dbReference type="Google" id="ProtNLM"/>
    </source>
</evidence>
<evidence type="ECO:0000256" key="3">
    <source>
        <dbReference type="ARBA" id="ARBA00022593"/>
    </source>
</evidence>
<evidence type="ECO:0000256" key="2">
    <source>
        <dbReference type="ARBA" id="ARBA00008194"/>
    </source>
</evidence>
<dbReference type="Pfam" id="PF05648">
    <property type="entry name" value="PEX11"/>
    <property type="match status" value="1"/>
</dbReference>
<evidence type="ECO:0000313" key="6">
    <source>
        <dbReference type="EMBL" id="KAG2433726.1"/>
    </source>
</evidence>
<accession>A0A835SXT1</accession>
<keyword evidence="5" id="KW-0576">Peroxisome</keyword>
<comment type="similarity">
    <text evidence="2">Belongs to the peroxin-11 family.</text>
</comment>
<keyword evidence="4" id="KW-0472">Membrane</keyword>
<dbReference type="AlphaFoldDB" id="A0A835SXT1"/>
<dbReference type="OrthoDB" id="411017at2759"/>
<dbReference type="PANTHER" id="PTHR12652">
    <property type="entry name" value="PEROXISOMAL BIOGENESIS FACTOR 11"/>
    <property type="match status" value="1"/>
</dbReference>
<dbReference type="GO" id="GO:0042802">
    <property type="term" value="F:identical protein binding"/>
    <property type="evidence" value="ECO:0007669"/>
    <property type="project" value="UniProtKB-ARBA"/>
</dbReference>